<gene>
    <name evidence="2" type="ORF">RVR_5155</name>
</gene>
<name>A0A7U3UU54_9ACTN</name>
<dbReference type="SUPFAM" id="SSF52540">
    <property type="entry name" value="P-loop containing nucleoside triphosphate hydrolases"/>
    <property type="match status" value="1"/>
</dbReference>
<dbReference type="AlphaFoldDB" id="A0A7U3UU54"/>
<evidence type="ECO:0000256" key="1">
    <source>
        <dbReference type="SAM" id="MobiDB-lite"/>
    </source>
</evidence>
<dbReference type="SUPFAM" id="SSF48452">
    <property type="entry name" value="TPR-like"/>
    <property type="match status" value="2"/>
</dbReference>
<dbReference type="Pfam" id="PF13424">
    <property type="entry name" value="TPR_12"/>
    <property type="match status" value="1"/>
</dbReference>
<evidence type="ECO:0000313" key="3">
    <source>
        <dbReference type="Proteomes" id="UP000595703"/>
    </source>
</evidence>
<dbReference type="InterPro" id="IPR011990">
    <property type="entry name" value="TPR-like_helical_dom_sf"/>
</dbReference>
<sequence>MTGGPGPGDPNRPGDRDTALGRGSRMAGRAEDSGRVYQASGDQFITEHHHHDAGAAGDRAGSPGAGCSGWPDSVRRPAIGRVPVVLRDRAEVLTRLREALGSGRGGAVYVLHGMGGCGKTAVAHDLFRIATRELGRVGLWVNAADRASLRSGMLAVAADRGAGDGELQAARHGYRPASDLVWDRLDRTPEPWLLVLDNADDPAILRDGSWLRDSPGGIVVVTTRRAAARWWPGAQLQHIGVLPPEDAARVLCDLAPHSGTLEQATRIAERLGRLPLALTLAGGFLAQQVIDPWTLDTYGRHLEEDQRVDLIDQGADGLTGDDPRHLVGRTWQLTLDSFEAHGLPEAVGLLRLLARLAAEPLPVSVLNRREVGAVLPPARAEAALTALLDHSLGQLVDLGVRCVQCHGVLLDSVTAATPVQDAPVLDATAVRLLDASVPAQPDAGPYDPRLRLLAPHLLALLRRSCAGEAATTAYVLAVATRLAVALHRTGDYLSAWETAGAAAALAERALGPDHRAVLAARSRTGRSLFRLGRYDEAEDLLRRTRATQRRLFGDRDPDTLDSRHALQLVLGNHGKREQAISLLRSTVADRDLVLGPAHPSTLRSRASMLTLLTASELAAEEGGPLLELAGDCVRHLGPEHTVTLAARHNHARALFVLGRPTGADEEIRQVIEAYEQRFGADHPTVLSARQLRAQTAAALGDRETGVAIMTDVTARREQNLGGDHHFTRVSRALLEAMSDGTWQPPPVPPG</sequence>
<dbReference type="KEGG" id="arev:RVR_5155"/>
<dbReference type="GO" id="GO:0043531">
    <property type="term" value="F:ADP binding"/>
    <property type="evidence" value="ECO:0007669"/>
    <property type="project" value="InterPro"/>
</dbReference>
<dbReference type="PANTHER" id="PTHR46082">
    <property type="entry name" value="ATP/GTP-BINDING PROTEIN-RELATED"/>
    <property type="match status" value="1"/>
</dbReference>
<protein>
    <submittedName>
        <fullName evidence="2">Putative ATP/GTP-binding protein</fullName>
    </submittedName>
</protein>
<reference evidence="2 3" key="4">
    <citation type="journal article" date="2020" name="Sci. Rep.">
        <title>beta-carboline chemical signals induce reveromycin production through a LuxR family regulator in Streptomyces sp. SN-593.</title>
        <authorList>
            <person name="Panthee S."/>
            <person name="Kito N."/>
            <person name="Hayashi T."/>
            <person name="Shimizu T."/>
            <person name="Ishikawa J."/>
            <person name="Hamamoto H."/>
            <person name="Osada H."/>
            <person name="Takahashi S."/>
        </authorList>
    </citation>
    <scope>NUCLEOTIDE SEQUENCE [LARGE SCALE GENOMIC DNA]</scope>
    <source>
        <strain evidence="2 3">SN-593</strain>
    </source>
</reference>
<dbReference type="InterPro" id="IPR053137">
    <property type="entry name" value="NLR-like"/>
</dbReference>
<dbReference type="Gene3D" id="1.25.40.10">
    <property type="entry name" value="Tetratricopeptide repeat domain"/>
    <property type="match status" value="2"/>
</dbReference>
<dbReference type="Gene3D" id="3.40.50.300">
    <property type="entry name" value="P-loop containing nucleotide triphosphate hydrolases"/>
    <property type="match status" value="1"/>
</dbReference>
<organism evidence="2 3">
    <name type="scientific">Actinacidiphila reveromycinica</name>
    <dbReference type="NCBI Taxonomy" id="659352"/>
    <lineage>
        <taxon>Bacteria</taxon>
        <taxon>Bacillati</taxon>
        <taxon>Actinomycetota</taxon>
        <taxon>Actinomycetes</taxon>
        <taxon>Kitasatosporales</taxon>
        <taxon>Streptomycetaceae</taxon>
        <taxon>Actinacidiphila</taxon>
    </lineage>
</organism>
<proteinExistence type="predicted"/>
<accession>A0A7U3UU54</accession>
<reference evidence="2 3" key="3">
    <citation type="journal article" date="2011" name="Nat. Chem. Biol.">
        <title>Reveromycin A biosynthesis uses RevG and RevJ for stereospecific spiroacetal formation.</title>
        <authorList>
            <person name="Takahashi S."/>
            <person name="Toyoda A."/>
            <person name="Sekiyama Y."/>
            <person name="Takagi H."/>
            <person name="Nogawa T."/>
            <person name="Uramoto M."/>
            <person name="Suzuki R."/>
            <person name="Koshino H."/>
            <person name="Kumano T."/>
            <person name="Panthee S."/>
            <person name="Dairi T."/>
            <person name="Ishikawa J."/>
            <person name="Ikeda H."/>
            <person name="Sakaki Y."/>
            <person name="Osada H."/>
        </authorList>
    </citation>
    <scope>NUCLEOTIDE SEQUENCE [LARGE SCALE GENOMIC DNA]</scope>
    <source>
        <strain evidence="2 3">SN-593</strain>
    </source>
</reference>
<dbReference type="InterPro" id="IPR027417">
    <property type="entry name" value="P-loop_NTPase"/>
</dbReference>
<feature type="region of interest" description="Disordered" evidence="1">
    <location>
        <begin position="1"/>
        <end position="73"/>
    </location>
</feature>
<evidence type="ECO:0000313" key="2">
    <source>
        <dbReference type="EMBL" id="BBA98813.1"/>
    </source>
</evidence>
<dbReference type="Pfam" id="PF13374">
    <property type="entry name" value="TPR_10"/>
    <property type="match status" value="1"/>
</dbReference>
<dbReference type="EMBL" id="AP018365">
    <property type="protein sequence ID" value="BBA98813.1"/>
    <property type="molecule type" value="Genomic_DNA"/>
</dbReference>
<keyword evidence="3" id="KW-1185">Reference proteome</keyword>
<reference evidence="2 3" key="2">
    <citation type="journal article" date="2011" name="J. Antibiot.">
        <title>Furaquinocins I and J: novel polyketide isoprenoid hybrid compounds from Streptomyces reveromyceticus SN-593.</title>
        <authorList>
            <person name="Panthee S."/>
            <person name="Takahashi S."/>
            <person name="Takagi H."/>
            <person name="Nogawa T."/>
            <person name="Oowada E."/>
            <person name="Uramoto M."/>
            <person name="Osada H."/>
        </authorList>
    </citation>
    <scope>NUCLEOTIDE SEQUENCE [LARGE SCALE GENOMIC DNA]</scope>
    <source>
        <strain evidence="2 3">SN-593</strain>
    </source>
</reference>
<reference evidence="2 3" key="1">
    <citation type="journal article" date="2010" name="J. Bacteriol.">
        <title>Biochemical characterization of a novel indole prenyltransferase from Streptomyces sp. SN-593.</title>
        <authorList>
            <person name="Takahashi S."/>
            <person name="Takagi H."/>
            <person name="Toyoda A."/>
            <person name="Uramoto M."/>
            <person name="Nogawa T."/>
            <person name="Ueki M."/>
            <person name="Sakaki Y."/>
            <person name="Osada H."/>
        </authorList>
    </citation>
    <scope>NUCLEOTIDE SEQUENCE [LARGE SCALE GENOMIC DNA]</scope>
    <source>
        <strain evidence="2 3">SN-593</strain>
    </source>
</reference>
<dbReference type="PANTHER" id="PTHR46082:SF6">
    <property type="entry name" value="AAA+ ATPASE DOMAIN-CONTAINING PROTEIN-RELATED"/>
    <property type="match status" value="1"/>
</dbReference>
<dbReference type="Proteomes" id="UP000595703">
    <property type="component" value="Chromosome"/>
</dbReference>